<evidence type="ECO:0000256" key="3">
    <source>
        <dbReference type="ARBA" id="ARBA00023125"/>
    </source>
</evidence>
<dbReference type="EMBL" id="JBHMDM010000001">
    <property type="protein sequence ID" value="MFB9375914.1"/>
    <property type="molecule type" value="Genomic_DNA"/>
</dbReference>
<evidence type="ECO:0000256" key="1">
    <source>
        <dbReference type="ARBA" id="ARBA00010466"/>
    </source>
</evidence>
<evidence type="ECO:0000256" key="4">
    <source>
        <dbReference type="ARBA" id="ARBA00023163"/>
    </source>
</evidence>
<dbReference type="InterPro" id="IPR037171">
    <property type="entry name" value="NagB/RpiA_transferase-like"/>
</dbReference>
<keyword evidence="7" id="KW-1185">Reference proteome</keyword>
<accession>A0ABV5LPD5</accession>
<evidence type="ECO:0000256" key="2">
    <source>
        <dbReference type="ARBA" id="ARBA00023015"/>
    </source>
</evidence>
<dbReference type="Gene3D" id="3.40.50.1360">
    <property type="match status" value="1"/>
</dbReference>
<evidence type="ECO:0000313" key="6">
    <source>
        <dbReference type="EMBL" id="MFB9375914.1"/>
    </source>
</evidence>
<evidence type="ECO:0000313" key="7">
    <source>
        <dbReference type="Proteomes" id="UP001589748"/>
    </source>
</evidence>
<gene>
    <name evidence="6" type="ORF">ACFFVI_02925</name>
</gene>
<dbReference type="PANTHER" id="PTHR34294">
    <property type="entry name" value="TRANSCRIPTIONAL REGULATOR-RELATED"/>
    <property type="match status" value="1"/>
</dbReference>
<evidence type="ECO:0000259" key="5">
    <source>
        <dbReference type="Pfam" id="PF04198"/>
    </source>
</evidence>
<proteinExistence type="inferred from homology"/>
<comment type="similarity">
    <text evidence="1">Belongs to the SorC transcriptional regulatory family.</text>
</comment>
<keyword evidence="2" id="KW-0805">Transcription regulation</keyword>
<dbReference type="Gene3D" id="1.10.10.60">
    <property type="entry name" value="Homeodomain-like"/>
    <property type="match status" value="1"/>
</dbReference>
<sequence length="326" mass="34706">MAVDPTALGSDHLRLVTTVARLYHVRGVRQRDIAARLHLSQPRVSRLLAAAEEMGIVRTVVVAPQGLHPDLEERLEQRFGLGEVHLVDVISEADVAEGLGAAAARHFAEAWPGGSVVGFTSWSKTLRTMADLLPPVRRSGAKQVVELLGDLGSPLLQHEAARATLRLSRALEAEAVFLRTPGVAASPELRDSVVQNVHVAHALSLLDTLDVAFVGVGPADFHGPLREGDNFFTAAQLEQARVAGAVAQLDQRFLDAEGRPVPTGLDDLVVGVDLEQLRRAGRRIVVAGGRTKHAPIAAALAGGWVDVLMTDTVTAEYLLQIPTAAG</sequence>
<feature type="domain" description="Sugar-binding" evidence="5">
    <location>
        <begin position="70"/>
        <end position="320"/>
    </location>
</feature>
<dbReference type="InterPro" id="IPR007324">
    <property type="entry name" value="Sugar-bd_dom_put"/>
</dbReference>
<dbReference type="InterPro" id="IPR036390">
    <property type="entry name" value="WH_DNA-bd_sf"/>
</dbReference>
<dbReference type="InterPro" id="IPR051054">
    <property type="entry name" value="SorC_transcr_regulators"/>
</dbReference>
<dbReference type="Proteomes" id="UP001589748">
    <property type="component" value="Unassembled WGS sequence"/>
</dbReference>
<dbReference type="SUPFAM" id="SSF100950">
    <property type="entry name" value="NagB/RpiA/CoA transferase-like"/>
    <property type="match status" value="1"/>
</dbReference>
<name>A0ABV5LPD5_9ACTN</name>
<reference evidence="6 7" key="1">
    <citation type="submission" date="2024-09" db="EMBL/GenBank/DDBJ databases">
        <authorList>
            <person name="Sun Q."/>
            <person name="Mori K."/>
        </authorList>
    </citation>
    <scope>NUCLEOTIDE SEQUENCE [LARGE SCALE GENOMIC DNA]</scope>
    <source>
        <strain evidence="6 7">TISTR 1856</strain>
    </source>
</reference>
<protein>
    <submittedName>
        <fullName evidence="6">Sugar-binding transcriptional regulator</fullName>
    </submittedName>
</protein>
<organism evidence="6 7">
    <name type="scientific">Kineococcus gynurae</name>
    <dbReference type="NCBI Taxonomy" id="452979"/>
    <lineage>
        <taxon>Bacteria</taxon>
        <taxon>Bacillati</taxon>
        <taxon>Actinomycetota</taxon>
        <taxon>Actinomycetes</taxon>
        <taxon>Kineosporiales</taxon>
        <taxon>Kineosporiaceae</taxon>
        <taxon>Kineococcus</taxon>
    </lineage>
</organism>
<dbReference type="RefSeq" id="WP_380139705.1">
    <property type="nucleotide sequence ID" value="NZ_JBHLUI010000012.1"/>
</dbReference>
<keyword evidence="4" id="KW-0804">Transcription</keyword>
<keyword evidence="3" id="KW-0238">DNA-binding</keyword>
<dbReference type="Pfam" id="PF04198">
    <property type="entry name" value="Sugar-bind"/>
    <property type="match status" value="1"/>
</dbReference>
<dbReference type="SUPFAM" id="SSF46785">
    <property type="entry name" value="Winged helix' DNA-binding domain"/>
    <property type="match status" value="1"/>
</dbReference>
<comment type="caution">
    <text evidence="6">The sequence shown here is derived from an EMBL/GenBank/DDBJ whole genome shotgun (WGS) entry which is preliminary data.</text>
</comment>
<dbReference type="PANTHER" id="PTHR34294:SF1">
    <property type="entry name" value="TRANSCRIPTIONAL REGULATOR LSRR"/>
    <property type="match status" value="1"/>
</dbReference>